<keyword evidence="2" id="KW-1185">Reference proteome</keyword>
<comment type="caution">
    <text evidence="1">The sequence shown here is derived from an EMBL/GenBank/DDBJ whole genome shotgun (WGS) entry which is preliminary data.</text>
</comment>
<protein>
    <recommendedName>
        <fullName evidence="3">DUF924-domain-containing protein</fullName>
    </recommendedName>
</protein>
<gene>
    <name evidence="1" type="ORF">BG015_003595</name>
</gene>
<dbReference type="EMBL" id="JAAAUQ010000180">
    <property type="protein sequence ID" value="KAF9153359.1"/>
    <property type="molecule type" value="Genomic_DNA"/>
</dbReference>
<dbReference type="Pfam" id="PF06041">
    <property type="entry name" value="DUF924"/>
    <property type="match status" value="1"/>
</dbReference>
<name>A0A9P5S500_9FUNG</name>
<evidence type="ECO:0000313" key="1">
    <source>
        <dbReference type="EMBL" id="KAF9153359.1"/>
    </source>
</evidence>
<dbReference type="InterPro" id="IPR010323">
    <property type="entry name" value="DUF924"/>
</dbReference>
<reference evidence="1" key="1">
    <citation type="journal article" date="2020" name="Fungal Divers.">
        <title>Resolving the Mortierellaceae phylogeny through synthesis of multi-gene phylogenetics and phylogenomics.</title>
        <authorList>
            <person name="Vandepol N."/>
            <person name="Liber J."/>
            <person name="Desiro A."/>
            <person name="Na H."/>
            <person name="Kennedy M."/>
            <person name="Barry K."/>
            <person name="Grigoriev I.V."/>
            <person name="Miller A.N."/>
            <person name="O'Donnell K."/>
            <person name="Stajich J.E."/>
            <person name="Bonito G."/>
        </authorList>
    </citation>
    <scope>NUCLEOTIDE SEQUENCE</scope>
    <source>
        <strain evidence="1">NRRL 6426</strain>
    </source>
</reference>
<evidence type="ECO:0008006" key="3">
    <source>
        <dbReference type="Google" id="ProtNLM"/>
    </source>
</evidence>
<accession>A0A9P5S500</accession>
<dbReference type="SUPFAM" id="SSF48452">
    <property type="entry name" value="TPR-like"/>
    <property type="match status" value="1"/>
</dbReference>
<sequence length="212" mass="24625">MTVSVTTTAAISTSKRLLDFWFKGYVPDQPLKRENFMFWYRSTPELDDQLRVEFKDDAERALVDKAFRDSMTSTGEGTLALALLLDQIPRNIFRGSPRPFTEFDPLARQVVKEALAKKSCHTVHPFFRHFLYMPLMHSESVEDQAACVREFTHEYNKVEPAFKDLFMDCLNYAKAHEAVIQKFGRFPHRNEILGRTPTEAEKVHMESGGDRW</sequence>
<dbReference type="AlphaFoldDB" id="A0A9P5S500"/>
<dbReference type="OrthoDB" id="414698at2759"/>
<organism evidence="1 2">
    <name type="scientific">Linnemannia schmuckeri</name>
    <dbReference type="NCBI Taxonomy" id="64567"/>
    <lineage>
        <taxon>Eukaryota</taxon>
        <taxon>Fungi</taxon>
        <taxon>Fungi incertae sedis</taxon>
        <taxon>Mucoromycota</taxon>
        <taxon>Mortierellomycotina</taxon>
        <taxon>Mortierellomycetes</taxon>
        <taxon>Mortierellales</taxon>
        <taxon>Mortierellaceae</taxon>
        <taxon>Linnemannia</taxon>
    </lineage>
</organism>
<dbReference type="Proteomes" id="UP000748756">
    <property type="component" value="Unassembled WGS sequence"/>
</dbReference>
<evidence type="ECO:0000313" key="2">
    <source>
        <dbReference type="Proteomes" id="UP000748756"/>
    </source>
</evidence>
<proteinExistence type="predicted"/>
<dbReference type="Gene3D" id="1.20.58.320">
    <property type="entry name" value="TPR-like"/>
    <property type="match status" value="1"/>
</dbReference>
<dbReference type="Gene3D" id="1.25.40.10">
    <property type="entry name" value="Tetratricopeptide repeat domain"/>
    <property type="match status" value="1"/>
</dbReference>
<dbReference type="InterPro" id="IPR011990">
    <property type="entry name" value="TPR-like_helical_dom_sf"/>
</dbReference>